<keyword evidence="2" id="KW-1185">Reference proteome</keyword>
<comment type="caution">
    <text evidence="1">The sequence shown here is derived from an EMBL/GenBank/DDBJ whole genome shotgun (WGS) entry which is preliminary data.</text>
</comment>
<evidence type="ECO:0000313" key="1">
    <source>
        <dbReference type="EMBL" id="KAI9451605.1"/>
    </source>
</evidence>
<protein>
    <submittedName>
        <fullName evidence="1">Uncharacterized protein</fullName>
    </submittedName>
</protein>
<feature type="non-terminal residue" evidence="1">
    <location>
        <position position="1"/>
    </location>
</feature>
<sequence>FQWGLEADEEVFFTRSLKSAKTVVTVLVDSLVPTGSIHFAPDGYFVFSAFASAFMLKLLWPEFSKFITPGLETEVYQV</sequence>
<dbReference type="EMBL" id="JAGFNK010000367">
    <property type="protein sequence ID" value="KAI9451605.1"/>
    <property type="molecule type" value="Genomic_DNA"/>
</dbReference>
<accession>A0ACC0TWZ7</accession>
<reference evidence="1" key="1">
    <citation type="submission" date="2021-03" db="EMBL/GenBank/DDBJ databases">
        <title>Evolutionary priming and transition to the ectomycorrhizal habit in an iconic lineage of mushroom-forming fungi: is preadaptation a requirement?</title>
        <authorList>
            <consortium name="DOE Joint Genome Institute"/>
            <person name="Looney B.P."/>
            <person name="Miyauchi S."/>
            <person name="Morin E."/>
            <person name="Drula E."/>
            <person name="Courty P.E."/>
            <person name="Chicoki N."/>
            <person name="Fauchery L."/>
            <person name="Kohler A."/>
            <person name="Kuo A."/>
            <person name="LaButti K."/>
            <person name="Pangilinan J."/>
            <person name="Lipzen A."/>
            <person name="Riley R."/>
            <person name="Andreopoulos W."/>
            <person name="He G."/>
            <person name="Johnson J."/>
            <person name="Barry K.W."/>
            <person name="Grigoriev I.V."/>
            <person name="Nagy L."/>
            <person name="Hibbett D."/>
            <person name="Henrissat B."/>
            <person name="Matheny P.B."/>
            <person name="Labbe J."/>
            <person name="Martin A.F."/>
        </authorList>
    </citation>
    <scope>NUCLEOTIDE SEQUENCE</scope>
    <source>
        <strain evidence="1">BPL698</strain>
    </source>
</reference>
<organism evidence="1 2">
    <name type="scientific">Russula earlei</name>
    <dbReference type="NCBI Taxonomy" id="71964"/>
    <lineage>
        <taxon>Eukaryota</taxon>
        <taxon>Fungi</taxon>
        <taxon>Dikarya</taxon>
        <taxon>Basidiomycota</taxon>
        <taxon>Agaricomycotina</taxon>
        <taxon>Agaricomycetes</taxon>
        <taxon>Russulales</taxon>
        <taxon>Russulaceae</taxon>
        <taxon>Russula</taxon>
    </lineage>
</organism>
<gene>
    <name evidence="1" type="ORF">F5148DRAFT_1238863</name>
</gene>
<proteinExistence type="predicted"/>
<feature type="non-terminal residue" evidence="1">
    <location>
        <position position="78"/>
    </location>
</feature>
<evidence type="ECO:0000313" key="2">
    <source>
        <dbReference type="Proteomes" id="UP001207468"/>
    </source>
</evidence>
<name>A0ACC0TWZ7_9AGAM</name>
<dbReference type="Proteomes" id="UP001207468">
    <property type="component" value="Unassembled WGS sequence"/>
</dbReference>